<protein>
    <recommendedName>
        <fullName evidence="6 11">Phosphatidate cytidylyltransferase</fullName>
        <ecNumber evidence="6 11">2.7.7.41</ecNumber>
    </recommendedName>
</protein>
<evidence type="ECO:0000256" key="7">
    <source>
        <dbReference type="ARBA" id="ARBA00022679"/>
    </source>
</evidence>
<comment type="similarity">
    <text evidence="5 11">Belongs to the CDS family.</text>
</comment>
<dbReference type="EC" id="2.7.7.41" evidence="6 11"/>
<feature type="transmembrane region" description="Helical" evidence="12">
    <location>
        <begin position="171"/>
        <end position="195"/>
    </location>
</feature>
<evidence type="ECO:0000313" key="13">
    <source>
        <dbReference type="EMBL" id="EME36748.1"/>
    </source>
</evidence>
<keyword evidence="8 11" id="KW-0812">Transmembrane</keyword>
<organism evidence="13 14">
    <name type="scientific">Kocuria palustris PEL</name>
    <dbReference type="NCBI Taxonomy" id="1236550"/>
    <lineage>
        <taxon>Bacteria</taxon>
        <taxon>Bacillati</taxon>
        <taxon>Actinomycetota</taxon>
        <taxon>Actinomycetes</taxon>
        <taxon>Micrococcales</taxon>
        <taxon>Micrococcaceae</taxon>
        <taxon>Kocuria</taxon>
    </lineage>
</organism>
<dbReference type="GO" id="GO:0009273">
    <property type="term" value="P:peptidoglycan-based cell wall biogenesis"/>
    <property type="evidence" value="ECO:0007669"/>
    <property type="project" value="TreeGrafter"/>
</dbReference>
<feature type="transmembrane region" description="Helical" evidence="12">
    <location>
        <begin position="68"/>
        <end position="95"/>
    </location>
</feature>
<sequence length="346" mass="37193">MGIAMMPSGMLGEGWLPERVGMIGGAAAWLLLGAVVVLVLASIAVLAISARLPASKEGFSTELRQRTWAWWYMIGVLGAALLLGETVTLLLFAVLSLLALREFAALLPDRCHDRTALIWLGIITPLHYWFLWEHWYGMAAIFIPVYAFLFLPAVAALQGRTEHFLSRAASLQWALMVCVYAVSYVPALLQLPVALAEGKTVAEGSVPGSGGWQGAALMLFLVIVVQGSDVLQYVWGKTLGKHPVAPSVSPNKTWEGLIGGVLSATALGAALWWATPFAPWQAALLALVSCVMGFAGGLVMSSIKRDRGVKDFGAVIPGHGGIMDRFDSLVFAAPVFFHLVRFFFSP</sequence>
<evidence type="ECO:0000256" key="1">
    <source>
        <dbReference type="ARBA" id="ARBA00001698"/>
    </source>
</evidence>
<evidence type="ECO:0000256" key="10">
    <source>
        <dbReference type="ARBA" id="ARBA00023136"/>
    </source>
</evidence>
<comment type="subcellular location">
    <subcellularLocation>
        <location evidence="2">Membrane</location>
        <topology evidence="2">Multi-pass membrane protein</topology>
    </subcellularLocation>
</comment>
<evidence type="ECO:0000256" key="3">
    <source>
        <dbReference type="ARBA" id="ARBA00005119"/>
    </source>
</evidence>
<evidence type="ECO:0000256" key="6">
    <source>
        <dbReference type="ARBA" id="ARBA00012487"/>
    </source>
</evidence>
<comment type="pathway">
    <text evidence="3 11">Phospholipid metabolism; CDP-diacylglycerol biosynthesis; CDP-diacylglycerol from sn-glycerol 3-phosphate: step 3/3.</text>
</comment>
<dbReference type="PANTHER" id="PTHR43535:SF1">
    <property type="entry name" value="PHOSPHATIDATE CYTIDYLYLTRANSFERASE"/>
    <property type="match status" value="1"/>
</dbReference>
<dbReference type="Pfam" id="PF01148">
    <property type="entry name" value="CTP_transf_1"/>
    <property type="match status" value="1"/>
</dbReference>
<evidence type="ECO:0000256" key="9">
    <source>
        <dbReference type="ARBA" id="ARBA00022989"/>
    </source>
</evidence>
<accession>M2XVA4</accession>
<comment type="caution">
    <text evidence="13">The sequence shown here is derived from an EMBL/GenBank/DDBJ whole genome shotgun (WGS) entry which is preliminary data.</text>
</comment>
<dbReference type="GO" id="GO:0004605">
    <property type="term" value="F:phosphatidate cytidylyltransferase activity"/>
    <property type="evidence" value="ECO:0007669"/>
    <property type="project" value="UniProtKB-EC"/>
</dbReference>
<dbReference type="Proteomes" id="UP000009877">
    <property type="component" value="Unassembled WGS sequence"/>
</dbReference>
<evidence type="ECO:0000313" key="14">
    <source>
        <dbReference type="Proteomes" id="UP000009877"/>
    </source>
</evidence>
<dbReference type="PANTHER" id="PTHR43535">
    <property type="entry name" value="PHOSPHATIDATE CYTIDYLYLTRANSFERASE"/>
    <property type="match status" value="1"/>
</dbReference>
<dbReference type="PROSITE" id="PS01315">
    <property type="entry name" value="CDS"/>
    <property type="match status" value="1"/>
</dbReference>
<evidence type="ECO:0000256" key="12">
    <source>
        <dbReference type="SAM" id="Phobius"/>
    </source>
</evidence>
<keyword evidence="11 13" id="KW-0548">Nucleotidyltransferase</keyword>
<dbReference type="GO" id="GO:0005886">
    <property type="term" value="C:plasma membrane"/>
    <property type="evidence" value="ECO:0007669"/>
    <property type="project" value="TreeGrafter"/>
</dbReference>
<evidence type="ECO:0000256" key="2">
    <source>
        <dbReference type="ARBA" id="ARBA00004141"/>
    </source>
</evidence>
<comment type="pathway">
    <text evidence="4">Lipid metabolism.</text>
</comment>
<name>M2XVA4_9MICC</name>
<feature type="transmembrane region" description="Helical" evidence="12">
    <location>
        <begin position="215"/>
        <end position="235"/>
    </location>
</feature>
<reference evidence="13 14" key="1">
    <citation type="journal article" date="2014" name="Genome Announc.">
        <title>Draft Genome Sequence of Kocuria palustris PEL.</title>
        <authorList>
            <person name="Sharma G."/>
            <person name="Khatri I."/>
            <person name="Subramanian S."/>
        </authorList>
    </citation>
    <scope>NUCLEOTIDE SEQUENCE [LARGE SCALE GENOMIC DNA]</scope>
    <source>
        <strain evidence="13 14">PEL</strain>
    </source>
</reference>
<feature type="transmembrane region" description="Helical" evidence="12">
    <location>
        <begin position="280"/>
        <end position="300"/>
    </location>
</feature>
<dbReference type="EMBL" id="ANHZ02000009">
    <property type="protein sequence ID" value="EME36748.1"/>
    <property type="molecule type" value="Genomic_DNA"/>
</dbReference>
<dbReference type="GO" id="GO:0016024">
    <property type="term" value="P:CDP-diacylglycerol biosynthetic process"/>
    <property type="evidence" value="ECO:0007669"/>
    <property type="project" value="UniProtKB-UniPathway"/>
</dbReference>
<proteinExistence type="inferred from homology"/>
<dbReference type="STRING" id="71999.KPaMU14_00430"/>
<dbReference type="UniPathway" id="UPA00557">
    <property type="reaction ID" value="UER00614"/>
</dbReference>
<keyword evidence="10 12" id="KW-0472">Membrane</keyword>
<feature type="transmembrane region" description="Helical" evidence="12">
    <location>
        <begin position="20"/>
        <end position="48"/>
    </location>
</feature>
<feature type="transmembrane region" description="Helical" evidence="12">
    <location>
        <begin position="138"/>
        <end position="159"/>
    </location>
</feature>
<evidence type="ECO:0000256" key="4">
    <source>
        <dbReference type="ARBA" id="ARBA00005189"/>
    </source>
</evidence>
<dbReference type="RefSeq" id="WP_006214618.1">
    <property type="nucleotide sequence ID" value="NZ_ANHZ02000009.1"/>
</dbReference>
<feature type="transmembrane region" description="Helical" evidence="12">
    <location>
        <begin position="256"/>
        <end position="274"/>
    </location>
</feature>
<evidence type="ECO:0000256" key="5">
    <source>
        <dbReference type="ARBA" id="ARBA00010185"/>
    </source>
</evidence>
<keyword evidence="9 12" id="KW-1133">Transmembrane helix</keyword>
<keyword evidence="14" id="KW-1185">Reference proteome</keyword>
<comment type="catalytic activity">
    <reaction evidence="1 11">
        <text>a 1,2-diacyl-sn-glycero-3-phosphate + CTP + H(+) = a CDP-1,2-diacyl-sn-glycerol + diphosphate</text>
        <dbReference type="Rhea" id="RHEA:16229"/>
        <dbReference type="ChEBI" id="CHEBI:15378"/>
        <dbReference type="ChEBI" id="CHEBI:33019"/>
        <dbReference type="ChEBI" id="CHEBI:37563"/>
        <dbReference type="ChEBI" id="CHEBI:58332"/>
        <dbReference type="ChEBI" id="CHEBI:58608"/>
        <dbReference type="EC" id="2.7.7.41"/>
    </reaction>
</comment>
<dbReference type="InterPro" id="IPR000374">
    <property type="entry name" value="PC_trans"/>
</dbReference>
<keyword evidence="7 11" id="KW-0808">Transferase</keyword>
<evidence type="ECO:0000256" key="8">
    <source>
        <dbReference type="ARBA" id="ARBA00022692"/>
    </source>
</evidence>
<evidence type="ECO:0000256" key="11">
    <source>
        <dbReference type="RuleBase" id="RU003938"/>
    </source>
</evidence>
<dbReference type="AlphaFoldDB" id="M2XVA4"/>
<gene>
    <name evidence="13" type="ORF">C884_02558</name>
</gene>